<evidence type="ECO:0000256" key="1">
    <source>
        <dbReference type="SAM" id="Coils"/>
    </source>
</evidence>
<feature type="compositionally biased region" description="Pro residues" evidence="2">
    <location>
        <begin position="133"/>
        <end position="144"/>
    </location>
</feature>
<dbReference type="PANTHER" id="PTHR42070">
    <property type="entry name" value="FILAMENT ASSOCIATED PROTEIN, PUTATIVE (AFU_ORTHOLOGUE AFUA_8G06630)-RELATED"/>
    <property type="match status" value="1"/>
</dbReference>
<gene>
    <name evidence="3" type="ORF">K469DRAFT_693534</name>
</gene>
<keyword evidence="1" id="KW-0175">Coiled coil</keyword>
<feature type="region of interest" description="Disordered" evidence="2">
    <location>
        <begin position="110"/>
        <end position="168"/>
    </location>
</feature>
<dbReference type="PANTHER" id="PTHR42070:SF1">
    <property type="entry name" value="FILAMENT ASSOCIATED PROTEIN, PUTATIVE (AFU_ORTHOLOGUE AFUA_8G06630)-RELATED"/>
    <property type="match status" value="1"/>
</dbReference>
<name>A0A6A6DKL8_9PEZI</name>
<reference evidence="3" key="1">
    <citation type="journal article" date="2020" name="Stud. Mycol.">
        <title>101 Dothideomycetes genomes: a test case for predicting lifestyles and emergence of pathogens.</title>
        <authorList>
            <person name="Haridas S."/>
            <person name="Albert R."/>
            <person name="Binder M."/>
            <person name="Bloem J."/>
            <person name="Labutti K."/>
            <person name="Salamov A."/>
            <person name="Andreopoulos B."/>
            <person name="Baker S."/>
            <person name="Barry K."/>
            <person name="Bills G."/>
            <person name="Bluhm B."/>
            <person name="Cannon C."/>
            <person name="Castanera R."/>
            <person name="Culley D."/>
            <person name="Daum C."/>
            <person name="Ezra D."/>
            <person name="Gonzalez J."/>
            <person name="Henrissat B."/>
            <person name="Kuo A."/>
            <person name="Liang C."/>
            <person name="Lipzen A."/>
            <person name="Lutzoni F."/>
            <person name="Magnuson J."/>
            <person name="Mondo S."/>
            <person name="Nolan M."/>
            <person name="Ohm R."/>
            <person name="Pangilinan J."/>
            <person name="Park H.-J."/>
            <person name="Ramirez L."/>
            <person name="Alfaro M."/>
            <person name="Sun H."/>
            <person name="Tritt A."/>
            <person name="Yoshinaga Y."/>
            <person name="Zwiers L.-H."/>
            <person name="Turgeon B."/>
            <person name="Goodwin S."/>
            <person name="Spatafora J."/>
            <person name="Crous P."/>
            <person name="Grigoriev I."/>
        </authorList>
    </citation>
    <scope>NUCLEOTIDE SEQUENCE</scope>
    <source>
        <strain evidence="3">CBS 207.26</strain>
    </source>
</reference>
<protein>
    <recommendedName>
        <fullName evidence="5">BZIP domain-containing protein</fullName>
    </recommendedName>
</protein>
<dbReference type="CDD" id="cd14688">
    <property type="entry name" value="bZIP_YAP"/>
    <property type="match status" value="1"/>
</dbReference>
<organism evidence="3 4">
    <name type="scientific">Zopfia rhizophila CBS 207.26</name>
    <dbReference type="NCBI Taxonomy" id="1314779"/>
    <lineage>
        <taxon>Eukaryota</taxon>
        <taxon>Fungi</taxon>
        <taxon>Dikarya</taxon>
        <taxon>Ascomycota</taxon>
        <taxon>Pezizomycotina</taxon>
        <taxon>Dothideomycetes</taxon>
        <taxon>Dothideomycetes incertae sedis</taxon>
        <taxon>Zopfiaceae</taxon>
        <taxon>Zopfia</taxon>
    </lineage>
</organism>
<sequence length="304" mass="33082">MVDTKASKASNLARIRDNQRRSRARRKEYLQELEAKLRSCEQMGVEASAEIQSAARKVLEENRKLRGLLRERGVPEADIVAVMGTGDKSFEHISVAPALSTLLERKRPCNGQMSCGSPSGGEQTAGSLMPRTPALPPISIPPPRNVKLSNADSVSPHSIGSSSVETPSGFSNPSFFPVPLTPAPEVSKAENLSHFDYQLQPPLNTPWTFPNETTCVPEPVAYNNASSCVYAANIIRTMRADVGPELEADLGCRILGQDCVVHNTVVFNAMDKYSNPGISHERLHAFQDMGRGQRALRACLSDMA</sequence>
<feature type="region of interest" description="Disordered" evidence="2">
    <location>
        <begin position="1"/>
        <end position="24"/>
    </location>
</feature>
<evidence type="ECO:0008006" key="5">
    <source>
        <dbReference type="Google" id="ProtNLM"/>
    </source>
</evidence>
<dbReference type="EMBL" id="ML994660">
    <property type="protein sequence ID" value="KAF2180067.1"/>
    <property type="molecule type" value="Genomic_DNA"/>
</dbReference>
<dbReference type="AlphaFoldDB" id="A0A6A6DKL8"/>
<evidence type="ECO:0000256" key="2">
    <source>
        <dbReference type="SAM" id="MobiDB-lite"/>
    </source>
</evidence>
<feature type="compositionally biased region" description="Polar residues" evidence="2">
    <location>
        <begin position="111"/>
        <end position="126"/>
    </location>
</feature>
<feature type="coiled-coil region" evidence="1">
    <location>
        <begin position="30"/>
        <end position="71"/>
    </location>
</feature>
<evidence type="ECO:0000313" key="3">
    <source>
        <dbReference type="EMBL" id="KAF2180067.1"/>
    </source>
</evidence>
<accession>A0A6A6DKL8</accession>
<feature type="compositionally biased region" description="Low complexity" evidence="2">
    <location>
        <begin position="153"/>
        <end position="163"/>
    </location>
</feature>
<dbReference type="Proteomes" id="UP000800200">
    <property type="component" value="Unassembled WGS sequence"/>
</dbReference>
<evidence type="ECO:0000313" key="4">
    <source>
        <dbReference type="Proteomes" id="UP000800200"/>
    </source>
</evidence>
<proteinExistence type="predicted"/>
<keyword evidence="4" id="KW-1185">Reference proteome</keyword>
<dbReference type="OrthoDB" id="4505928at2759"/>